<accession>A0AAN4YFN7</accession>
<evidence type="ECO:0000256" key="1">
    <source>
        <dbReference type="SAM" id="MobiDB-lite"/>
    </source>
</evidence>
<evidence type="ECO:0000313" key="2">
    <source>
        <dbReference type="EMBL" id="GMG25518.1"/>
    </source>
</evidence>
<sequence>MTKTKKTLNSAHPSNPVIHQSQVQSDTTPTQTSNSRPDPRTGTLHSIMNTPVQPLRRTRTCPPSPSNKTQEKRERKAWHNPLASISPFLHPRPIFPFPPLYFKFPNLDVLTLSFAIAEHELGLILNLKSRFGIRAHCYGTGLRKTWDGVHFSPEEGSLVPEEPELRFHW</sequence>
<dbReference type="Proteomes" id="UP001165205">
    <property type="component" value="Unassembled WGS sequence"/>
</dbReference>
<gene>
    <name evidence="2" type="ORF">Aory04_000254400</name>
</gene>
<comment type="caution">
    <text evidence="2">The sequence shown here is derived from an EMBL/GenBank/DDBJ whole genome shotgun (WGS) entry which is preliminary data.</text>
</comment>
<dbReference type="EMBL" id="BSYA01000019">
    <property type="protein sequence ID" value="GMG25518.1"/>
    <property type="molecule type" value="Genomic_DNA"/>
</dbReference>
<protein>
    <submittedName>
        <fullName evidence="2">Unnamed protein product</fullName>
    </submittedName>
</protein>
<proteinExistence type="predicted"/>
<organism evidence="2 3">
    <name type="scientific">Aspergillus oryzae</name>
    <name type="common">Yellow koji mold</name>
    <dbReference type="NCBI Taxonomy" id="5062"/>
    <lineage>
        <taxon>Eukaryota</taxon>
        <taxon>Fungi</taxon>
        <taxon>Dikarya</taxon>
        <taxon>Ascomycota</taxon>
        <taxon>Pezizomycotina</taxon>
        <taxon>Eurotiomycetes</taxon>
        <taxon>Eurotiomycetidae</taxon>
        <taxon>Eurotiales</taxon>
        <taxon>Aspergillaceae</taxon>
        <taxon>Aspergillus</taxon>
        <taxon>Aspergillus subgen. Circumdati</taxon>
    </lineage>
</organism>
<evidence type="ECO:0000313" key="3">
    <source>
        <dbReference type="Proteomes" id="UP001165205"/>
    </source>
</evidence>
<feature type="compositionally biased region" description="Polar residues" evidence="1">
    <location>
        <begin position="43"/>
        <end position="52"/>
    </location>
</feature>
<reference evidence="2" key="1">
    <citation type="submission" date="2023-04" db="EMBL/GenBank/DDBJ databases">
        <title>Aspergillus oryzae NBRC 4228.</title>
        <authorList>
            <person name="Ichikawa N."/>
            <person name="Sato H."/>
            <person name="Tonouchi N."/>
        </authorList>
    </citation>
    <scope>NUCLEOTIDE SEQUENCE</scope>
    <source>
        <strain evidence="2">NBRC 4228</strain>
    </source>
</reference>
<feature type="compositionally biased region" description="Polar residues" evidence="1">
    <location>
        <begin position="7"/>
        <end position="36"/>
    </location>
</feature>
<dbReference type="AlphaFoldDB" id="A0AAN4YFN7"/>
<feature type="region of interest" description="Disordered" evidence="1">
    <location>
        <begin position="1"/>
        <end position="76"/>
    </location>
</feature>
<name>A0AAN4YFN7_ASPOZ</name>